<keyword evidence="3" id="KW-1185">Reference proteome</keyword>
<dbReference type="Proteomes" id="UP000035722">
    <property type="component" value="Unassembled WGS sequence"/>
</dbReference>
<proteinExistence type="predicted"/>
<dbReference type="RefSeq" id="WP_235436550.1">
    <property type="nucleotide sequence ID" value="NZ_CAQI01000032.1"/>
</dbReference>
<dbReference type="Gene3D" id="1.20.120.160">
    <property type="entry name" value="HPT domain"/>
    <property type="match status" value="1"/>
</dbReference>
<dbReference type="InterPro" id="IPR036641">
    <property type="entry name" value="HPT_dom_sf"/>
</dbReference>
<evidence type="ECO:0000313" key="3">
    <source>
        <dbReference type="Proteomes" id="UP000035722"/>
    </source>
</evidence>
<feature type="compositionally biased region" description="Polar residues" evidence="1">
    <location>
        <begin position="11"/>
        <end position="31"/>
    </location>
</feature>
<dbReference type="SUPFAM" id="SSF47226">
    <property type="entry name" value="Histidine-containing phosphotransfer domain, HPT domain"/>
    <property type="match status" value="1"/>
</dbReference>
<feature type="region of interest" description="Disordered" evidence="1">
    <location>
        <begin position="1"/>
        <end position="31"/>
    </location>
</feature>
<reference evidence="3" key="1">
    <citation type="journal article" date="2014" name="Genome Announc.">
        <title>Genome Sequence of Arthrobacter siccitolerans 4J27, a Xeroprotectant-Producing Desiccation-Tolerant Microorganism.</title>
        <authorList>
            <person name="Manzanera M."/>
            <person name="Santa-Cruz-Calvo L."/>
            <person name="Vilchez J.I."/>
            <person name="Garcia-Fontana C."/>
            <person name="Silva-Castro G.A."/>
            <person name="Calvo C."/>
            <person name="Gonzalez-Lopez J."/>
        </authorList>
    </citation>
    <scope>NUCLEOTIDE SEQUENCE [LARGE SCALE GENOMIC DNA]</scope>
    <source>
        <strain evidence="3">4J27</strain>
    </source>
</reference>
<evidence type="ECO:0008006" key="4">
    <source>
        <dbReference type="Google" id="ProtNLM"/>
    </source>
</evidence>
<sequence>MRATTAPLHTLVSTCPGGNSPSTGAHGSSSRPLLDPAVLDKLRADLDDYEEVWRVFVRNFIAALPLKTDRLRLAMTTGDLTGAIDALLSIKTASQQVGAERLAALAGDLELAVREATRDRDPSGVLPWLAAEHLPRILQRAGQTCYILESHLKKTP</sequence>
<dbReference type="EMBL" id="CAQI01000032">
    <property type="protein sequence ID" value="CCQ45107.1"/>
    <property type="molecule type" value="Genomic_DNA"/>
</dbReference>
<protein>
    <recommendedName>
        <fullName evidence="4">Hpt domain protein</fullName>
    </recommendedName>
</protein>
<dbReference type="GO" id="GO:0000160">
    <property type="term" value="P:phosphorelay signal transduction system"/>
    <property type="evidence" value="ECO:0007669"/>
    <property type="project" value="InterPro"/>
</dbReference>
<accession>A0A024GZQ7</accession>
<dbReference type="AlphaFoldDB" id="A0A024GZQ7"/>
<organism evidence="2 3">
    <name type="scientific">Pseudarthrobacter siccitolerans</name>
    <dbReference type="NCBI Taxonomy" id="861266"/>
    <lineage>
        <taxon>Bacteria</taxon>
        <taxon>Bacillati</taxon>
        <taxon>Actinomycetota</taxon>
        <taxon>Actinomycetes</taxon>
        <taxon>Micrococcales</taxon>
        <taxon>Micrococcaceae</taxon>
        <taxon>Pseudarthrobacter</taxon>
    </lineage>
</organism>
<evidence type="ECO:0000256" key="1">
    <source>
        <dbReference type="SAM" id="MobiDB-lite"/>
    </source>
</evidence>
<gene>
    <name evidence="2" type="ORF">ARTSIC4J27_1040</name>
</gene>
<name>A0A024GZQ7_9MICC</name>
<dbReference type="STRING" id="861266.ARTSIC4J27_1040"/>
<comment type="caution">
    <text evidence="2">The sequence shown here is derived from an EMBL/GenBank/DDBJ whole genome shotgun (WGS) entry which is preliminary data.</text>
</comment>
<evidence type="ECO:0000313" key="2">
    <source>
        <dbReference type="EMBL" id="CCQ45107.1"/>
    </source>
</evidence>